<protein>
    <submittedName>
        <fullName evidence="2">HEAT repeat-containing protein 5B</fullName>
    </submittedName>
</protein>
<evidence type="ECO:0000256" key="1">
    <source>
        <dbReference type="SAM" id="MobiDB-lite"/>
    </source>
</evidence>
<evidence type="ECO:0000313" key="3">
    <source>
        <dbReference type="Proteomes" id="UP000054359"/>
    </source>
</evidence>
<dbReference type="GO" id="GO:0016020">
    <property type="term" value="C:membrane"/>
    <property type="evidence" value="ECO:0007669"/>
    <property type="project" value="TreeGrafter"/>
</dbReference>
<dbReference type="GO" id="GO:0005794">
    <property type="term" value="C:Golgi apparatus"/>
    <property type="evidence" value="ECO:0007669"/>
    <property type="project" value="TreeGrafter"/>
</dbReference>
<dbReference type="PANTHER" id="PTHR21663:SF0">
    <property type="entry name" value="HEAT REPEAT-CONTAINING PROTEIN 5B"/>
    <property type="match status" value="1"/>
</dbReference>
<feature type="compositionally biased region" description="Acidic residues" evidence="1">
    <location>
        <begin position="54"/>
        <end position="67"/>
    </location>
</feature>
<dbReference type="GO" id="GO:0042147">
    <property type="term" value="P:retrograde transport, endosome to Golgi"/>
    <property type="evidence" value="ECO:0007669"/>
    <property type="project" value="TreeGrafter"/>
</dbReference>
<dbReference type="STRING" id="407821.A0A087TRR7"/>
<dbReference type="GO" id="GO:0006897">
    <property type="term" value="P:endocytosis"/>
    <property type="evidence" value="ECO:0007669"/>
    <property type="project" value="TreeGrafter"/>
</dbReference>
<gene>
    <name evidence="2" type="ORF">X975_14989</name>
</gene>
<dbReference type="PANTHER" id="PTHR21663">
    <property type="entry name" value="HYPOTHETICAL HEAT DOMAIN-CONTAINING"/>
    <property type="match status" value="1"/>
</dbReference>
<sequence>MLDTETDPHLVADTHDTLTSMLQTLAEENVGHWVQLCKGVLTAADLTASKEEKDDNNDVENEVDADDEARFKASEETSHIAVSPRWSTRVFAAESLQRIITACEVKAVHFDLAQARERKMSSKQEYLVLYLSDLVRMAFMAATSDSDALRIEGLKA</sequence>
<dbReference type="OrthoDB" id="192608at2759"/>
<accession>A0A087TRR7</accession>
<dbReference type="AlphaFoldDB" id="A0A087TRR7"/>
<name>A0A087TRR7_STEMI</name>
<dbReference type="Pfam" id="PF20210">
    <property type="entry name" value="Laa1_Sip1_HTR5"/>
    <property type="match status" value="1"/>
</dbReference>
<dbReference type="GO" id="GO:0005829">
    <property type="term" value="C:cytosol"/>
    <property type="evidence" value="ECO:0007669"/>
    <property type="project" value="GOC"/>
</dbReference>
<dbReference type="Proteomes" id="UP000054359">
    <property type="component" value="Unassembled WGS sequence"/>
</dbReference>
<keyword evidence="3" id="KW-1185">Reference proteome</keyword>
<dbReference type="InterPro" id="IPR046837">
    <property type="entry name" value="Laa1/Sip1/HEATR5-like_HEAT"/>
</dbReference>
<evidence type="ECO:0000313" key="2">
    <source>
        <dbReference type="EMBL" id="KFM67806.1"/>
    </source>
</evidence>
<feature type="region of interest" description="Disordered" evidence="1">
    <location>
        <begin position="49"/>
        <end position="76"/>
    </location>
</feature>
<proteinExistence type="predicted"/>
<reference evidence="2 3" key="1">
    <citation type="submission" date="2013-11" db="EMBL/GenBank/DDBJ databases">
        <title>Genome sequencing of Stegodyphus mimosarum.</title>
        <authorList>
            <person name="Bechsgaard J."/>
        </authorList>
    </citation>
    <scope>NUCLEOTIDE SEQUENCE [LARGE SCALE GENOMIC DNA]</scope>
</reference>
<dbReference type="InterPro" id="IPR040108">
    <property type="entry name" value="Laa1/Sip1/HEATR5"/>
</dbReference>
<dbReference type="OMA" id="IMQCENI"/>
<dbReference type="GO" id="GO:0030139">
    <property type="term" value="C:endocytic vesicle"/>
    <property type="evidence" value="ECO:0007669"/>
    <property type="project" value="TreeGrafter"/>
</dbReference>
<dbReference type="EMBL" id="KK116439">
    <property type="protein sequence ID" value="KFM67806.1"/>
    <property type="molecule type" value="Genomic_DNA"/>
</dbReference>
<dbReference type="GO" id="GO:0008104">
    <property type="term" value="P:intracellular protein localization"/>
    <property type="evidence" value="ECO:0007669"/>
    <property type="project" value="TreeGrafter"/>
</dbReference>
<organism evidence="2 3">
    <name type="scientific">Stegodyphus mimosarum</name>
    <name type="common">African social velvet spider</name>
    <dbReference type="NCBI Taxonomy" id="407821"/>
    <lineage>
        <taxon>Eukaryota</taxon>
        <taxon>Metazoa</taxon>
        <taxon>Ecdysozoa</taxon>
        <taxon>Arthropoda</taxon>
        <taxon>Chelicerata</taxon>
        <taxon>Arachnida</taxon>
        <taxon>Araneae</taxon>
        <taxon>Araneomorphae</taxon>
        <taxon>Entelegynae</taxon>
        <taxon>Eresoidea</taxon>
        <taxon>Eresidae</taxon>
        <taxon>Stegodyphus</taxon>
    </lineage>
</organism>
<feature type="non-terminal residue" evidence="2">
    <location>
        <position position="156"/>
    </location>
</feature>